<name>A0ABP9H6F6_9ACTN</name>
<dbReference type="SMART" id="SM00116">
    <property type="entry name" value="CBS"/>
    <property type="match status" value="2"/>
</dbReference>
<comment type="caution">
    <text evidence="4">The sequence shown here is derived from an EMBL/GenBank/DDBJ whole genome shotgun (WGS) entry which is preliminary data.</text>
</comment>
<organism evidence="4 5">
    <name type="scientific">Yinghuangia aomiensis</name>
    <dbReference type="NCBI Taxonomy" id="676205"/>
    <lineage>
        <taxon>Bacteria</taxon>
        <taxon>Bacillati</taxon>
        <taxon>Actinomycetota</taxon>
        <taxon>Actinomycetes</taxon>
        <taxon>Kitasatosporales</taxon>
        <taxon>Streptomycetaceae</taxon>
        <taxon>Yinghuangia</taxon>
    </lineage>
</organism>
<sequence length="170" mass="17993">MNTPDTSTASAEGPGDVRVGDVMSVALVTVGKEESVLMAWEILQRTGFHHLPVVDGEGRCIGLVERSDLAVVCAQPAASLSERYADELVAGHRPPLVHDDTPVTRAAAHMTELGVDALAVLDSVGTFVGLLTARDLVAVLAGRPRRPRRTAGTGPVMFSLEPVLPYPFDD</sequence>
<dbReference type="InterPro" id="IPR046342">
    <property type="entry name" value="CBS_dom_sf"/>
</dbReference>
<dbReference type="InterPro" id="IPR000644">
    <property type="entry name" value="CBS_dom"/>
</dbReference>
<accession>A0ABP9H6F6</accession>
<feature type="domain" description="CBS" evidence="3">
    <location>
        <begin position="23"/>
        <end position="79"/>
    </location>
</feature>
<evidence type="ECO:0000259" key="3">
    <source>
        <dbReference type="PROSITE" id="PS51371"/>
    </source>
</evidence>
<dbReference type="PANTHER" id="PTHR43080:SF2">
    <property type="entry name" value="CBS DOMAIN-CONTAINING PROTEIN"/>
    <property type="match status" value="1"/>
</dbReference>
<dbReference type="Pfam" id="PF00571">
    <property type="entry name" value="CBS"/>
    <property type="match status" value="2"/>
</dbReference>
<keyword evidence="1 2" id="KW-0129">CBS domain</keyword>
<evidence type="ECO:0000313" key="4">
    <source>
        <dbReference type="EMBL" id="GAA4961620.1"/>
    </source>
</evidence>
<dbReference type="SUPFAM" id="SSF54631">
    <property type="entry name" value="CBS-domain pair"/>
    <property type="match status" value="1"/>
</dbReference>
<reference evidence="5" key="1">
    <citation type="journal article" date="2019" name="Int. J. Syst. Evol. Microbiol.">
        <title>The Global Catalogue of Microorganisms (GCM) 10K type strain sequencing project: providing services to taxonomists for standard genome sequencing and annotation.</title>
        <authorList>
            <consortium name="The Broad Institute Genomics Platform"/>
            <consortium name="The Broad Institute Genome Sequencing Center for Infectious Disease"/>
            <person name="Wu L."/>
            <person name="Ma J."/>
        </authorList>
    </citation>
    <scope>NUCLEOTIDE SEQUENCE [LARGE SCALE GENOMIC DNA]</scope>
    <source>
        <strain evidence="5">JCM 17986</strain>
    </source>
</reference>
<dbReference type="PANTHER" id="PTHR43080">
    <property type="entry name" value="CBS DOMAIN-CONTAINING PROTEIN CBSX3, MITOCHONDRIAL"/>
    <property type="match status" value="1"/>
</dbReference>
<dbReference type="Proteomes" id="UP001500466">
    <property type="component" value="Unassembled WGS sequence"/>
</dbReference>
<dbReference type="Gene3D" id="3.10.580.10">
    <property type="entry name" value="CBS-domain"/>
    <property type="match status" value="2"/>
</dbReference>
<protein>
    <recommendedName>
        <fullName evidence="3">CBS domain-containing protein</fullName>
    </recommendedName>
</protein>
<evidence type="ECO:0000313" key="5">
    <source>
        <dbReference type="Proteomes" id="UP001500466"/>
    </source>
</evidence>
<dbReference type="EMBL" id="BAABHS010000008">
    <property type="protein sequence ID" value="GAA4961620.1"/>
    <property type="molecule type" value="Genomic_DNA"/>
</dbReference>
<dbReference type="RefSeq" id="WP_345675607.1">
    <property type="nucleotide sequence ID" value="NZ_BAABHS010000008.1"/>
</dbReference>
<dbReference type="PROSITE" id="PS51371">
    <property type="entry name" value="CBS"/>
    <property type="match status" value="2"/>
</dbReference>
<proteinExistence type="predicted"/>
<keyword evidence="5" id="KW-1185">Reference proteome</keyword>
<gene>
    <name evidence="4" type="ORF">GCM10023205_26410</name>
</gene>
<evidence type="ECO:0000256" key="1">
    <source>
        <dbReference type="ARBA" id="ARBA00023122"/>
    </source>
</evidence>
<feature type="domain" description="CBS" evidence="3">
    <location>
        <begin position="90"/>
        <end position="148"/>
    </location>
</feature>
<evidence type="ECO:0000256" key="2">
    <source>
        <dbReference type="PROSITE-ProRule" id="PRU00703"/>
    </source>
</evidence>
<dbReference type="InterPro" id="IPR051257">
    <property type="entry name" value="Diverse_CBS-Domain"/>
</dbReference>